<feature type="transmembrane region" description="Helical" evidence="13">
    <location>
        <begin position="168"/>
        <end position="194"/>
    </location>
</feature>
<protein>
    <recommendedName>
        <fullName evidence="13">Nickel/cobalt efflux system</fullName>
    </recommendedName>
</protein>
<feature type="transmembrane region" description="Helical" evidence="13">
    <location>
        <begin position="25"/>
        <end position="47"/>
    </location>
</feature>
<keyword evidence="15" id="KW-1185">Reference proteome</keyword>
<comment type="caution">
    <text evidence="14">The sequence shown here is derived from an EMBL/GenBank/DDBJ whole genome shotgun (WGS) entry which is preliminary data.</text>
</comment>
<name>A0ABU0F6Y0_9HYPH</name>
<accession>A0ABU0F6Y0</accession>
<evidence type="ECO:0000256" key="9">
    <source>
        <dbReference type="ARBA" id="ARBA00023065"/>
    </source>
</evidence>
<evidence type="ECO:0000256" key="10">
    <source>
        <dbReference type="ARBA" id="ARBA00023112"/>
    </source>
</evidence>
<evidence type="ECO:0000256" key="1">
    <source>
        <dbReference type="ARBA" id="ARBA00002510"/>
    </source>
</evidence>
<evidence type="ECO:0000256" key="7">
    <source>
        <dbReference type="ARBA" id="ARBA00022692"/>
    </source>
</evidence>
<evidence type="ECO:0000256" key="11">
    <source>
        <dbReference type="ARBA" id="ARBA00023136"/>
    </source>
</evidence>
<feature type="transmembrane region" description="Helical" evidence="13">
    <location>
        <begin position="106"/>
        <end position="127"/>
    </location>
</feature>
<evidence type="ECO:0000313" key="15">
    <source>
        <dbReference type="Proteomes" id="UP001237448"/>
    </source>
</evidence>
<keyword evidence="6" id="KW-0533">Nickel</keyword>
<comment type="function">
    <text evidence="1">Efflux system for nickel and cobalt.</text>
</comment>
<dbReference type="PANTHER" id="PTHR40659:SF1">
    <property type="entry name" value="NICKEL_COBALT EFFLUX SYSTEM RCNA"/>
    <property type="match status" value="1"/>
</dbReference>
<reference evidence="14 15" key="1">
    <citation type="submission" date="2023-07" db="EMBL/GenBank/DDBJ databases">
        <title>Genomic Encyclopedia of Type Strains, Phase IV (KMG-IV): sequencing the most valuable type-strain genomes for metagenomic binning, comparative biology and taxonomic classification.</title>
        <authorList>
            <person name="Goeker M."/>
        </authorList>
    </citation>
    <scope>NUCLEOTIDE SEQUENCE [LARGE SCALE GENOMIC DNA]</scope>
    <source>
        <strain evidence="14 15">DSM 5896</strain>
    </source>
</reference>
<keyword evidence="11 13" id="KW-0472">Membrane</keyword>
<keyword evidence="10" id="KW-0921">Nickel transport</keyword>
<evidence type="ECO:0000256" key="4">
    <source>
        <dbReference type="ARBA" id="ARBA00022448"/>
    </source>
</evidence>
<dbReference type="PANTHER" id="PTHR40659">
    <property type="entry name" value="NICKEL/COBALT EFFLUX SYSTEM RCNA"/>
    <property type="match status" value="1"/>
</dbReference>
<dbReference type="InterPro" id="IPR011541">
    <property type="entry name" value="Ni/Co_transpt_high_affinity"/>
</dbReference>
<comment type="similarity">
    <text evidence="13">Belongs to the NiCoT transporter (TC 2.A.52) family.</text>
</comment>
<keyword evidence="3" id="KW-0171">Cobalt transport</keyword>
<keyword evidence="7 13" id="KW-0812">Transmembrane</keyword>
<evidence type="ECO:0000256" key="12">
    <source>
        <dbReference type="ARBA" id="ARBA00023285"/>
    </source>
</evidence>
<dbReference type="Pfam" id="PF03824">
    <property type="entry name" value="NicO"/>
    <property type="match status" value="1"/>
</dbReference>
<sequence>MDTIFALQRGLYINALHTLDAVGSVGLAGLPALIAAAFGFGLLHALLPGHGKAVLASYYAGDGRLLGAIGSSSLLIVTHVGSATVLVLFGFAILQRTITGAGRAPALEHASQILIILVGLWLLWRAFRPHRRGDHRSAPALAIATGLVPCPLTTFIMSYAMMKGIVGSGLILAATFAVGMLVTVAAFPLMAVALRTRLLPVMVQTGGVRKMIGHILEIAAAGGVVVLGLWPLLSGA</sequence>
<evidence type="ECO:0000256" key="6">
    <source>
        <dbReference type="ARBA" id="ARBA00022596"/>
    </source>
</evidence>
<organism evidence="14 15">
    <name type="scientific">Labrys monachus</name>
    <dbReference type="NCBI Taxonomy" id="217067"/>
    <lineage>
        <taxon>Bacteria</taxon>
        <taxon>Pseudomonadati</taxon>
        <taxon>Pseudomonadota</taxon>
        <taxon>Alphaproteobacteria</taxon>
        <taxon>Hyphomicrobiales</taxon>
        <taxon>Xanthobacteraceae</taxon>
        <taxon>Labrys</taxon>
    </lineage>
</organism>
<feature type="transmembrane region" description="Helical" evidence="13">
    <location>
        <begin position="139"/>
        <end position="162"/>
    </location>
</feature>
<dbReference type="RefSeq" id="WP_307421482.1">
    <property type="nucleotide sequence ID" value="NZ_JAUSVK010000001.1"/>
</dbReference>
<evidence type="ECO:0000313" key="14">
    <source>
        <dbReference type="EMBL" id="MDQ0390321.1"/>
    </source>
</evidence>
<evidence type="ECO:0000256" key="5">
    <source>
        <dbReference type="ARBA" id="ARBA00022475"/>
    </source>
</evidence>
<proteinExistence type="inferred from homology"/>
<feature type="transmembrane region" description="Helical" evidence="13">
    <location>
        <begin position="215"/>
        <end position="233"/>
    </location>
</feature>
<dbReference type="Proteomes" id="UP001237448">
    <property type="component" value="Unassembled WGS sequence"/>
</dbReference>
<evidence type="ECO:0000256" key="2">
    <source>
        <dbReference type="ARBA" id="ARBA00004651"/>
    </source>
</evidence>
<dbReference type="InterPro" id="IPR051224">
    <property type="entry name" value="NiCoT_RcnA"/>
</dbReference>
<keyword evidence="9" id="KW-0406">Ion transport</keyword>
<keyword evidence="12" id="KW-0170">Cobalt</keyword>
<evidence type="ECO:0000256" key="13">
    <source>
        <dbReference type="RuleBase" id="RU362101"/>
    </source>
</evidence>
<keyword evidence="8 13" id="KW-1133">Transmembrane helix</keyword>
<dbReference type="EMBL" id="JAUSVK010000001">
    <property type="protein sequence ID" value="MDQ0390321.1"/>
    <property type="molecule type" value="Genomic_DNA"/>
</dbReference>
<evidence type="ECO:0000256" key="3">
    <source>
        <dbReference type="ARBA" id="ARBA00022426"/>
    </source>
</evidence>
<keyword evidence="5" id="KW-1003">Cell membrane</keyword>
<gene>
    <name evidence="14" type="ORF">J3R73_000113</name>
</gene>
<feature type="transmembrane region" description="Helical" evidence="13">
    <location>
        <begin position="68"/>
        <end position="94"/>
    </location>
</feature>
<keyword evidence="4 13" id="KW-0813">Transport</keyword>
<evidence type="ECO:0000256" key="8">
    <source>
        <dbReference type="ARBA" id="ARBA00022989"/>
    </source>
</evidence>
<comment type="subcellular location">
    <subcellularLocation>
        <location evidence="2 13">Cell membrane</location>
        <topology evidence="2 13">Multi-pass membrane protein</topology>
    </subcellularLocation>
</comment>